<keyword evidence="8" id="KW-1133">Transmembrane helix</keyword>
<dbReference type="InterPro" id="IPR049031">
    <property type="entry name" value="T2SSK_SAM-like_1st"/>
</dbReference>
<dbReference type="AlphaFoldDB" id="A0A369T9P7"/>
<evidence type="ECO:0000256" key="4">
    <source>
        <dbReference type="ARBA" id="ARBA00022475"/>
    </source>
</evidence>
<evidence type="ECO:0000256" key="9">
    <source>
        <dbReference type="ARBA" id="ARBA00023136"/>
    </source>
</evidence>
<evidence type="ECO:0000256" key="6">
    <source>
        <dbReference type="ARBA" id="ARBA00022692"/>
    </source>
</evidence>
<comment type="caution">
    <text evidence="11">The sequence shown here is derived from an EMBL/GenBank/DDBJ whole genome shotgun (WGS) entry which is preliminary data.</text>
</comment>
<evidence type="ECO:0000256" key="2">
    <source>
        <dbReference type="ARBA" id="ARBA00007246"/>
    </source>
</evidence>
<name>A0A369T9P7_9PROT</name>
<keyword evidence="5" id="KW-0997">Cell inner membrane</keyword>
<gene>
    <name evidence="11" type="ORF">DRB17_09155</name>
</gene>
<dbReference type="InterPro" id="IPR038072">
    <property type="entry name" value="GspK_central_sf"/>
</dbReference>
<keyword evidence="6" id="KW-0812">Transmembrane</keyword>
<reference evidence="11 12" key="1">
    <citation type="submission" date="2018-07" db="EMBL/GenBank/DDBJ databases">
        <title>Venubactetium sediminum gen. nov., sp. nov., isolated from a marine solar saltern.</title>
        <authorList>
            <person name="Wang S."/>
        </authorList>
    </citation>
    <scope>NUCLEOTIDE SEQUENCE [LARGE SCALE GENOMIC DNA]</scope>
    <source>
        <strain evidence="11 12">WD2A32</strain>
    </source>
</reference>
<keyword evidence="12" id="KW-1185">Reference proteome</keyword>
<comment type="similarity">
    <text evidence="2">Belongs to the GSP K family.</text>
</comment>
<dbReference type="PANTHER" id="PTHR38831:SF2">
    <property type="entry name" value="TYPE II SECRETION SYSTEM PROTEIN K"/>
    <property type="match status" value="1"/>
</dbReference>
<evidence type="ECO:0000256" key="8">
    <source>
        <dbReference type="ARBA" id="ARBA00022989"/>
    </source>
</evidence>
<dbReference type="PANTHER" id="PTHR38831">
    <property type="entry name" value="TYPE II SECRETION SYSTEM PROTEIN K"/>
    <property type="match status" value="1"/>
</dbReference>
<evidence type="ECO:0000313" key="12">
    <source>
        <dbReference type="Proteomes" id="UP000253941"/>
    </source>
</evidence>
<accession>A0A369T9P7</accession>
<dbReference type="SUPFAM" id="SSF158544">
    <property type="entry name" value="GspK insert domain-like"/>
    <property type="match status" value="1"/>
</dbReference>
<organism evidence="11 12">
    <name type="scientific">Ferruginivarius sediminum</name>
    <dbReference type="NCBI Taxonomy" id="2661937"/>
    <lineage>
        <taxon>Bacteria</taxon>
        <taxon>Pseudomonadati</taxon>
        <taxon>Pseudomonadota</taxon>
        <taxon>Alphaproteobacteria</taxon>
        <taxon>Rhodospirillales</taxon>
        <taxon>Rhodospirillaceae</taxon>
        <taxon>Ferruginivarius</taxon>
    </lineage>
</organism>
<keyword evidence="7" id="KW-0653">Protein transport</keyword>
<protein>
    <submittedName>
        <fullName evidence="11">General secretion pathway protein GspK</fullName>
    </submittedName>
</protein>
<evidence type="ECO:0000313" key="11">
    <source>
        <dbReference type="EMBL" id="RDD62008.1"/>
    </source>
</evidence>
<evidence type="ECO:0000256" key="3">
    <source>
        <dbReference type="ARBA" id="ARBA00022448"/>
    </source>
</evidence>
<comment type="subcellular location">
    <subcellularLocation>
        <location evidence="1">Cell inner membrane</location>
    </subcellularLocation>
</comment>
<dbReference type="EMBL" id="QPMH01000007">
    <property type="protein sequence ID" value="RDD62008.1"/>
    <property type="molecule type" value="Genomic_DNA"/>
</dbReference>
<dbReference type="Proteomes" id="UP000253941">
    <property type="component" value="Unassembled WGS sequence"/>
</dbReference>
<evidence type="ECO:0000256" key="5">
    <source>
        <dbReference type="ARBA" id="ARBA00022519"/>
    </source>
</evidence>
<evidence type="ECO:0000256" key="1">
    <source>
        <dbReference type="ARBA" id="ARBA00004533"/>
    </source>
</evidence>
<keyword evidence="9" id="KW-0472">Membrane</keyword>
<feature type="domain" description="T2SS protein K first SAM-like" evidence="10">
    <location>
        <begin position="122"/>
        <end position="209"/>
    </location>
</feature>
<keyword evidence="4" id="KW-1003">Cell membrane</keyword>
<dbReference type="Pfam" id="PF21687">
    <property type="entry name" value="T2SSK_1st"/>
    <property type="match status" value="1"/>
</dbReference>
<dbReference type="RefSeq" id="WP_114581906.1">
    <property type="nucleotide sequence ID" value="NZ_QPMH01000007.1"/>
</dbReference>
<keyword evidence="3" id="KW-0813">Transport</keyword>
<dbReference type="GO" id="GO:0009306">
    <property type="term" value="P:protein secretion"/>
    <property type="evidence" value="ECO:0007669"/>
    <property type="project" value="InterPro"/>
</dbReference>
<dbReference type="Gene3D" id="1.10.40.60">
    <property type="entry name" value="EpsJ-like"/>
    <property type="match status" value="1"/>
</dbReference>
<dbReference type="GO" id="GO:0005886">
    <property type="term" value="C:plasma membrane"/>
    <property type="evidence" value="ECO:0007669"/>
    <property type="project" value="UniProtKB-SubCell"/>
</dbReference>
<evidence type="ECO:0000259" key="10">
    <source>
        <dbReference type="Pfam" id="PF21687"/>
    </source>
</evidence>
<sequence>MKSFIDTSKTDRLRRQRGLALVLVLWVLTLMSLMAAGFLSETRTEVRATRNRAEVAEAEALADAGIYFAISRLLQDRTGVAGDTEEPVPVPADGRILEWTFGGGKVRLSLRDEMGKVDLNAAHPDVLWGLLQAVGVPRAEARVIAARILDFRDPDDLSRVDGAEDAEYIAAGRTYGAKDGAFQSIEEIGQVLGIDRTLAELLRPHITVASGVPSVAAETATRSALLALPGVQAAAVDSYLLARAETLPGDPPPAPPPGPDYVRSTQTRYTITAEATTESGAVFLREARVSLDRIRADQAYVIERWSQRMTRLPAQSPDVIAALEAEARRAR</sequence>
<evidence type="ECO:0000256" key="7">
    <source>
        <dbReference type="ARBA" id="ARBA00022927"/>
    </source>
</evidence>
<proteinExistence type="inferred from homology"/>
<dbReference type="InterPro" id="IPR005628">
    <property type="entry name" value="GspK"/>
</dbReference>